<dbReference type="Proteomes" id="UP000605897">
    <property type="component" value="Unassembled WGS sequence"/>
</dbReference>
<feature type="domain" description="Enoyl reductase (ER)" evidence="2">
    <location>
        <begin position="15"/>
        <end position="327"/>
    </location>
</feature>
<dbReference type="InterPro" id="IPR045010">
    <property type="entry name" value="MDR_fam"/>
</dbReference>
<dbReference type="Pfam" id="PF00107">
    <property type="entry name" value="ADH_zinc_N"/>
    <property type="match status" value="1"/>
</dbReference>
<gene>
    <name evidence="3" type="ORF">GCM10017786_54510</name>
</gene>
<dbReference type="PANTHER" id="PTHR43205">
    <property type="entry name" value="PROSTAGLANDIN REDUCTASE"/>
    <property type="match status" value="1"/>
</dbReference>
<dbReference type="InterPro" id="IPR036291">
    <property type="entry name" value="NAD(P)-bd_dom_sf"/>
</dbReference>
<evidence type="ECO:0000313" key="4">
    <source>
        <dbReference type="Proteomes" id="UP000605897"/>
    </source>
</evidence>
<evidence type="ECO:0000259" key="2">
    <source>
        <dbReference type="SMART" id="SM00829"/>
    </source>
</evidence>
<dbReference type="Gene3D" id="3.40.50.720">
    <property type="entry name" value="NAD(P)-binding Rossmann-like Domain"/>
    <property type="match status" value="1"/>
</dbReference>
<evidence type="ECO:0000313" key="3">
    <source>
        <dbReference type="EMBL" id="GHF13924.1"/>
    </source>
</evidence>
<keyword evidence="4" id="KW-1185">Reference proteome</keyword>
<dbReference type="CDD" id="cd05288">
    <property type="entry name" value="PGDH"/>
    <property type="match status" value="1"/>
</dbReference>
<dbReference type="RefSeq" id="WP_191247494.1">
    <property type="nucleotide sequence ID" value="NZ_BNAU01000007.1"/>
</dbReference>
<protein>
    <submittedName>
        <fullName evidence="3">NADP-dependent oxidoreductase</fullName>
    </submittedName>
</protein>
<sequence>MVRGREVRLVTPLDGLPKPANFEVAEVTVPEPGPGEVVVRNRFFVLEPGARLAMEALSAGVPGFDVDGLRAHTIGEVFASGSPDFRPGDTVTHVLGWREYSVAGTSALTRVDPDALPSLTAHLAGGLTSYVGLTEIGRMRPGDTVFVSSAAGTVGSLAGQMARLLGAGRVVGSAGSAAKVRYLVDELGFDAAFDYHDGSLAEQLSAAAPGGVDVYFDNVGGPHLEAALEVMNPHGRVVLCGAMSRQGSDDVPPGPSNLLQAIAKRLTLRGFTVNEHLDRAREFTPLFGEWLRTGKIRYRETVVDGLDQAPRAFAGLLAGQYTGRVLVRLVS</sequence>
<dbReference type="SUPFAM" id="SSF50129">
    <property type="entry name" value="GroES-like"/>
    <property type="match status" value="1"/>
</dbReference>
<dbReference type="Gene3D" id="3.90.180.10">
    <property type="entry name" value="Medium-chain alcohol dehydrogenases, catalytic domain"/>
    <property type="match status" value="1"/>
</dbReference>
<dbReference type="InterPro" id="IPR011032">
    <property type="entry name" value="GroES-like_sf"/>
</dbReference>
<dbReference type="EMBL" id="BNAU01000007">
    <property type="protein sequence ID" value="GHF13924.1"/>
    <property type="molecule type" value="Genomic_DNA"/>
</dbReference>
<dbReference type="SMART" id="SM00829">
    <property type="entry name" value="PKS_ER"/>
    <property type="match status" value="1"/>
</dbReference>
<reference evidence="4" key="1">
    <citation type="journal article" date="2019" name="Int. J. Syst. Evol. Microbiol.">
        <title>The Global Catalogue of Microorganisms (GCM) 10K type strain sequencing project: providing services to taxonomists for standard genome sequencing and annotation.</title>
        <authorList>
            <consortium name="The Broad Institute Genomics Platform"/>
            <consortium name="The Broad Institute Genome Sequencing Center for Infectious Disease"/>
            <person name="Wu L."/>
            <person name="Ma J."/>
        </authorList>
    </citation>
    <scope>NUCLEOTIDE SEQUENCE [LARGE SCALE GENOMIC DNA]</scope>
    <source>
        <strain evidence="4">CGMCC 4.7677</strain>
    </source>
</reference>
<comment type="caution">
    <text evidence="3">The sequence shown here is derived from an EMBL/GenBank/DDBJ whole genome shotgun (WGS) entry which is preliminary data.</text>
</comment>
<organism evidence="3 4">
    <name type="scientific">Amycolatopsis deserti</name>
    <dbReference type="NCBI Taxonomy" id="185696"/>
    <lineage>
        <taxon>Bacteria</taxon>
        <taxon>Bacillati</taxon>
        <taxon>Actinomycetota</taxon>
        <taxon>Actinomycetes</taxon>
        <taxon>Pseudonocardiales</taxon>
        <taxon>Pseudonocardiaceae</taxon>
        <taxon>Amycolatopsis</taxon>
    </lineage>
</organism>
<evidence type="ECO:0000256" key="1">
    <source>
        <dbReference type="ARBA" id="ARBA00023002"/>
    </source>
</evidence>
<keyword evidence="1" id="KW-0560">Oxidoreductase</keyword>
<accession>A0ABQ3JCU5</accession>
<name>A0ABQ3JCU5_9PSEU</name>
<dbReference type="Pfam" id="PF16884">
    <property type="entry name" value="ADH_N_2"/>
    <property type="match status" value="1"/>
</dbReference>
<dbReference type="InterPro" id="IPR013149">
    <property type="entry name" value="ADH-like_C"/>
</dbReference>
<dbReference type="PANTHER" id="PTHR43205:SF7">
    <property type="entry name" value="PROSTAGLANDIN REDUCTASE 1"/>
    <property type="match status" value="1"/>
</dbReference>
<dbReference type="InterPro" id="IPR020843">
    <property type="entry name" value="ER"/>
</dbReference>
<dbReference type="InterPro" id="IPR041694">
    <property type="entry name" value="ADH_N_2"/>
</dbReference>
<dbReference type="SUPFAM" id="SSF51735">
    <property type="entry name" value="NAD(P)-binding Rossmann-fold domains"/>
    <property type="match status" value="1"/>
</dbReference>
<proteinExistence type="predicted"/>